<dbReference type="AlphaFoldDB" id="A0A0B6ZUY9"/>
<sequence>EKAQLIRDCGESVQNVTVDSPSSCKSTTSLTVSASDASSIPTSVITLSPGSKYESLQKVIDSCAAKLGIDA</sequence>
<dbReference type="EMBL" id="HACG01025554">
    <property type="protein sequence ID" value="CEK72419.1"/>
    <property type="molecule type" value="Transcribed_RNA"/>
</dbReference>
<name>A0A0B6ZUY9_9EUPU</name>
<feature type="non-terminal residue" evidence="1">
    <location>
        <position position="1"/>
    </location>
</feature>
<organism evidence="1">
    <name type="scientific">Arion vulgaris</name>
    <dbReference type="NCBI Taxonomy" id="1028688"/>
    <lineage>
        <taxon>Eukaryota</taxon>
        <taxon>Metazoa</taxon>
        <taxon>Spiralia</taxon>
        <taxon>Lophotrochozoa</taxon>
        <taxon>Mollusca</taxon>
        <taxon>Gastropoda</taxon>
        <taxon>Heterobranchia</taxon>
        <taxon>Euthyneura</taxon>
        <taxon>Panpulmonata</taxon>
        <taxon>Eupulmonata</taxon>
        <taxon>Stylommatophora</taxon>
        <taxon>Helicina</taxon>
        <taxon>Arionoidea</taxon>
        <taxon>Arionidae</taxon>
        <taxon>Arion</taxon>
    </lineage>
</organism>
<proteinExistence type="predicted"/>
<protein>
    <submittedName>
        <fullName evidence="1">Uncharacterized protein</fullName>
    </submittedName>
</protein>
<accession>A0A0B6ZUY9</accession>
<feature type="non-terminal residue" evidence="1">
    <location>
        <position position="71"/>
    </location>
</feature>
<evidence type="ECO:0000313" key="1">
    <source>
        <dbReference type="EMBL" id="CEK72419.1"/>
    </source>
</evidence>
<gene>
    <name evidence="1" type="primary">ORF82334</name>
</gene>
<reference evidence="1" key="1">
    <citation type="submission" date="2014-12" db="EMBL/GenBank/DDBJ databases">
        <title>Insight into the proteome of Arion vulgaris.</title>
        <authorList>
            <person name="Aradska J."/>
            <person name="Bulat T."/>
            <person name="Smidak R."/>
            <person name="Sarate P."/>
            <person name="Gangsoo J."/>
            <person name="Sialana F."/>
            <person name="Bilban M."/>
            <person name="Lubec G."/>
        </authorList>
    </citation>
    <scope>NUCLEOTIDE SEQUENCE</scope>
    <source>
        <tissue evidence="1">Skin</tissue>
    </source>
</reference>